<reference evidence="1" key="4">
    <citation type="journal article" date="2022" name="PLoS Pathog.">
        <title>Chromosome-level genome of Schistosoma haematobium underpins genome-wide explorations of molecular variation.</title>
        <authorList>
            <person name="Stroehlein A.J."/>
            <person name="Korhonen P.K."/>
            <person name="Lee V.V."/>
            <person name="Ralph S.A."/>
            <person name="Mentink-Kane M."/>
            <person name="You H."/>
            <person name="McManus D.P."/>
            <person name="Tchuente L.T."/>
            <person name="Stothard J.R."/>
            <person name="Kaur P."/>
            <person name="Dudchenko O."/>
            <person name="Aiden E.L."/>
            <person name="Yang B."/>
            <person name="Yang H."/>
            <person name="Emery A.M."/>
            <person name="Webster B.L."/>
            <person name="Brindley P.J."/>
            <person name="Rollinson D."/>
            <person name="Chang B.C.H."/>
            <person name="Gasser R.B."/>
            <person name="Young N.D."/>
        </authorList>
    </citation>
    <scope>NUCLEOTIDE SEQUENCE</scope>
</reference>
<protein>
    <submittedName>
        <fullName evidence="1">Baculoviral IAP repeat-containing protein 6</fullName>
    </submittedName>
</protein>
<evidence type="ECO:0000313" key="1">
    <source>
        <dbReference type="EMBL" id="KAH9593809.1"/>
    </source>
</evidence>
<dbReference type="Proteomes" id="UP000471633">
    <property type="component" value="Unassembled WGS sequence"/>
</dbReference>
<dbReference type="KEGG" id="shx:MS3_00010044"/>
<organism evidence="1 2">
    <name type="scientific">Schistosoma haematobium</name>
    <name type="common">Blood fluke</name>
    <dbReference type="NCBI Taxonomy" id="6185"/>
    <lineage>
        <taxon>Eukaryota</taxon>
        <taxon>Metazoa</taxon>
        <taxon>Spiralia</taxon>
        <taxon>Lophotrochozoa</taxon>
        <taxon>Platyhelminthes</taxon>
        <taxon>Trematoda</taxon>
        <taxon>Digenea</taxon>
        <taxon>Strigeidida</taxon>
        <taxon>Schistosomatoidea</taxon>
        <taxon>Schistosomatidae</taxon>
        <taxon>Schistosoma</taxon>
    </lineage>
</organism>
<dbReference type="RefSeq" id="XP_051073061.1">
    <property type="nucleotide sequence ID" value="XM_051218380.1"/>
</dbReference>
<dbReference type="CTD" id="75578042"/>
<proteinExistence type="predicted"/>
<dbReference type="GeneID" id="75578042"/>
<reference evidence="1" key="2">
    <citation type="journal article" date="2019" name="Gigascience">
        <title>High-quality Schistosoma haematobium genome achieved by single-molecule and long-range sequencing.</title>
        <authorList>
            <person name="Stroehlein A.J."/>
            <person name="Korhonen P.K."/>
            <person name="Chong T.M."/>
            <person name="Lim Y.L."/>
            <person name="Chan K.G."/>
            <person name="Webster B."/>
            <person name="Rollinson D."/>
            <person name="Brindley P.J."/>
            <person name="Gasser R.B."/>
            <person name="Young N.D."/>
        </authorList>
    </citation>
    <scope>NUCLEOTIDE SEQUENCE</scope>
</reference>
<reference evidence="1" key="1">
    <citation type="journal article" date="2012" name="Nat. Genet.">
        <title>Whole-genome sequence of Schistosoma haematobium.</title>
        <authorList>
            <person name="Young N.D."/>
            <person name="Jex A.R."/>
            <person name="Li B."/>
            <person name="Liu S."/>
            <person name="Yang L."/>
            <person name="Xiong Z."/>
            <person name="Li Y."/>
            <person name="Cantacessi C."/>
            <person name="Hall R.S."/>
            <person name="Xu X."/>
            <person name="Chen F."/>
            <person name="Wu X."/>
            <person name="Zerlotini A."/>
            <person name="Oliveira G."/>
            <person name="Hofmann A."/>
            <person name="Zhang G."/>
            <person name="Fang X."/>
            <person name="Kang Y."/>
            <person name="Campbell B.E."/>
            <person name="Loukas A."/>
            <person name="Ranganathan S."/>
            <person name="Rollinson D."/>
            <person name="Rinaldi G."/>
            <person name="Brindley P.J."/>
            <person name="Yang H."/>
            <person name="Wang J."/>
            <person name="Wang J."/>
            <person name="Gasser R.B."/>
        </authorList>
    </citation>
    <scope>NUCLEOTIDE SEQUENCE</scope>
</reference>
<name>A0A922S4R3_SCHHA</name>
<sequence length="141" mass="15748">MSSLWPWSSCYFPPLGVTMLASSDGTVRVYNGQTGFLDKETNLVTSSVDNCSRISLGYFPSNERLVITRETEINARTHSNGSVLLHGFLDKRIQNKTDKISLEFYSNQGSVIELFLSTVESLYTDYGSLVINTHNCPNPKL</sequence>
<evidence type="ECO:0000313" key="2">
    <source>
        <dbReference type="Proteomes" id="UP000471633"/>
    </source>
</evidence>
<keyword evidence="2" id="KW-1185">Reference proteome</keyword>
<gene>
    <name evidence="1" type="primary">BIRC6_2</name>
    <name evidence="1" type="ORF">MS3_00010044</name>
</gene>
<comment type="caution">
    <text evidence="1">The sequence shown here is derived from an EMBL/GenBank/DDBJ whole genome shotgun (WGS) entry which is preliminary data.</text>
</comment>
<accession>A0A922S4R3</accession>
<reference evidence="1" key="3">
    <citation type="submission" date="2021-06" db="EMBL/GenBank/DDBJ databases">
        <title>Chromosome-level genome assembly for S. haematobium.</title>
        <authorList>
            <person name="Stroehlein A.J."/>
        </authorList>
    </citation>
    <scope>NUCLEOTIDE SEQUENCE</scope>
</reference>
<dbReference type="EMBL" id="AMPZ03000001">
    <property type="protein sequence ID" value="KAH9593809.1"/>
    <property type="molecule type" value="Genomic_DNA"/>
</dbReference>
<dbReference type="AlphaFoldDB" id="A0A922S4R3"/>